<evidence type="ECO:0000313" key="2">
    <source>
        <dbReference type="Proteomes" id="UP000253144"/>
    </source>
</evidence>
<name>A0A3F3NLJ4_ENTFC</name>
<dbReference type="EMBL" id="LEQJ01000019">
    <property type="protein sequence ID" value="RBS26929.1"/>
    <property type="molecule type" value="Genomic_DNA"/>
</dbReference>
<gene>
    <name evidence="1" type="ORF">EB12_02651</name>
</gene>
<protein>
    <submittedName>
        <fullName evidence="1">Uncharacterized protein</fullName>
    </submittedName>
</protein>
<proteinExistence type="predicted"/>
<accession>A0A3F3NLJ4</accession>
<dbReference type="Proteomes" id="UP000253144">
    <property type="component" value="Unassembled WGS sequence"/>
</dbReference>
<comment type="caution">
    <text evidence="1">The sequence shown here is derived from an EMBL/GenBank/DDBJ whole genome shotgun (WGS) entry which is preliminary data.</text>
</comment>
<organism evidence="1 2">
    <name type="scientific">Enterococcus faecium</name>
    <name type="common">Streptococcus faecium</name>
    <dbReference type="NCBI Taxonomy" id="1352"/>
    <lineage>
        <taxon>Bacteria</taxon>
        <taxon>Bacillati</taxon>
        <taxon>Bacillota</taxon>
        <taxon>Bacilli</taxon>
        <taxon>Lactobacillales</taxon>
        <taxon>Enterococcaceae</taxon>
        <taxon>Enterococcus</taxon>
    </lineage>
</organism>
<evidence type="ECO:0000313" key="1">
    <source>
        <dbReference type="EMBL" id="RBS26929.1"/>
    </source>
</evidence>
<sequence>MDKYKKQLKEITTETKLSNNEFQNKVVDKILKDANVKIKDKNFENALSTLKVICAHSL</sequence>
<reference evidence="1 2" key="1">
    <citation type="submission" date="2015-06" db="EMBL/GenBank/DDBJ databases">
        <title>The Genome Sequence of Enterococcus faecium 131EA1.</title>
        <authorList>
            <consortium name="The Broad Institute Genomics Platform"/>
            <consortium name="The Broad Institute Genome Sequencing Center for Infectious Disease"/>
            <person name="Earl A.M."/>
            <person name="Van Tyne D."/>
            <person name="Lebreton F."/>
            <person name="Saavedra J.T."/>
            <person name="Gilmore M.S."/>
            <person name="Manson Mcguire A."/>
            <person name="Clock S."/>
            <person name="Crupain M."/>
            <person name="Rangan U."/>
            <person name="Young S."/>
            <person name="Abouelleil A."/>
            <person name="Cao P."/>
            <person name="Chapman S.B."/>
            <person name="Griggs A."/>
            <person name="Priest M."/>
            <person name="Shea T."/>
            <person name="Wortman J."/>
            <person name="Nusbaum C."/>
            <person name="Birren B."/>
        </authorList>
    </citation>
    <scope>NUCLEOTIDE SEQUENCE [LARGE SCALE GENOMIC DNA]</scope>
    <source>
        <strain evidence="1 2">131EA1</strain>
    </source>
</reference>
<dbReference type="AlphaFoldDB" id="A0A3F3NLJ4"/>